<dbReference type="EMBL" id="CP042913">
    <property type="protein sequence ID" value="QEG37917.1"/>
    <property type="molecule type" value="Genomic_DNA"/>
</dbReference>
<dbReference type="NCBIfam" id="NF012211">
    <property type="entry name" value="tand_rpt_95"/>
    <property type="match status" value="2"/>
</dbReference>
<organism evidence="1 2">
    <name type="scientific">Bythopirellula goksoeyrii</name>
    <dbReference type="NCBI Taxonomy" id="1400387"/>
    <lineage>
        <taxon>Bacteria</taxon>
        <taxon>Pseudomonadati</taxon>
        <taxon>Planctomycetota</taxon>
        <taxon>Planctomycetia</taxon>
        <taxon>Pirellulales</taxon>
        <taxon>Lacipirellulaceae</taxon>
        <taxon>Bythopirellula</taxon>
    </lineage>
</organism>
<dbReference type="KEGG" id="bgok:Pr1d_52650"/>
<dbReference type="Gene3D" id="2.60.40.3440">
    <property type="match status" value="5"/>
</dbReference>
<protein>
    <submittedName>
        <fullName evidence="1">Beta propeller domain protein</fullName>
    </submittedName>
</protein>
<dbReference type="Proteomes" id="UP000323917">
    <property type="component" value="Chromosome"/>
</dbReference>
<gene>
    <name evidence="1" type="ORF">Pr1d_52650</name>
</gene>
<accession>A0A5B9QFT2</accession>
<dbReference type="Pfam" id="PF09826">
    <property type="entry name" value="Beta_propel"/>
    <property type="match status" value="1"/>
</dbReference>
<keyword evidence="2" id="KW-1185">Reference proteome</keyword>
<dbReference type="Pfam" id="PF17963">
    <property type="entry name" value="Big_9"/>
    <property type="match status" value="5"/>
</dbReference>
<evidence type="ECO:0000313" key="2">
    <source>
        <dbReference type="Proteomes" id="UP000323917"/>
    </source>
</evidence>
<reference evidence="1 2" key="1">
    <citation type="submission" date="2019-08" db="EMBL/GenBank/DDBJ databases">
        <title>Deep-cultivation of Planctomycetes and their phenomic and genomic characterization uncovers novel biology.</title>
        <authorList>
            <person name="Wiegand S."/>
            <person name="Jogler M."/>
            <person name="Boedeker C."/>
            <person name="Pinto D."/>
            <person name="Vollmers J."/>
            <person name="Rivas-Marin E."/>
            <person name="Kohn T."/>
            <person name="Peeters S.H."/>
            <person name="Heuer A."/>
            <person name="Rast P."/>
            <person name="Oberbeckmann S."/>
            <person name="Bunk B."/>
            <person name="Jeske O."/>
            <person name="Meyerdierks A."/>
            <person name="Storesund J.E."/>
            <person name="Kallscheuer N."/>
            <person name="Luecker S."/>
            <person name="Lage O.M."/>
            <person name="Pohl T."/>
            <person name="Merkel B.J."/>
            <person name="Hornburger P."/>
            <person name="Mueller R.-W."/>
            <person name="Bruemmer F."/>
            <person name="Labrenz M."/>
            <person name="Spormann A.M."/>
            <person name="Op den Camp H."/>
            <person name="Overmann J."/>
            <person name="Amann R."/>
            <person name="Jetten M.S.M."/>
            <person name="Mascher T."/>
            <person name="Medema M.H."/>
            <person name="Devos D.P."/>
            <person name="Kaster A.-K."/>
            <person name="Ovreas L."/>
            <person name="Rohde M."/>
            <person name="Galperin M.Y."/>
            <person name="Jogler C."/>
        </authorList>
    </citation>
    <scope>NUCLEOTIDE SEQUENCE [LARGE SCALE GENOMIC DNA]</scope>
    <source>
        <strain evidence="1 2">Pr1d</strain>
    </source>
</reference>
<dbReference type="RefSeq" id="WP_148076084.1">
    <property type="nucleotide sequence ID" value="NZ_CP042913.1"/>
</dbReference>
<proteinExistence type="predicted"/>
<dbReference type="InterPro" id="IPR019198">
    <property type="entry name" value="Beta_propeller_containing"/>
</dbReference>
<name>A0A5B9QFT2_9BACT</name>
<dbReference type="OrthoDB" id="9778998at2"/>
<sequence>MVSRKQLGTSFSSLLRRGWGGAARARSPRKADQRFHVERLEDRYLMDGAGFVHTDPDADPDSVVGVAGIEAQDDYIEASTGTQQLRIDVLSNDPLPDGATGLHIKMVSETAKGATVAISEDGKRLIYTPPEGGVTFDTFYYIVEDNDGKLGKANVTVGEKDSGEGYRPPYYFSRDDNYTLYEDSPIQTLKVLANDGPFATGEIIEIADQEGIGGTVEIAEDGKSLLYQAPPATTGSDRFTYTVRNAEGETATYHVSINVIKPIQTRSEDGLNFDVGTGPHVLNVLERDVILASTPETPRIVEVSQPEVGGTFQISADGQRVIYQPSEGFLGSISFEYVLRYGSLDHQVVTGYETLSIQNTFLAVDNWFAVSPGSPSQELDVLANDPTLKRRIGWSGTKPDVTLSIIGVSVGTHEGQVTISTGGKLLYTPAAGFTGEETFNYTVEDSNGHIDSAQVTVLVSEQVADAGVPKFILPGELEQFLIDQAVERYKNQFGMTQMHYTGQIEYSYTLYDTTSDVIRTTNFLSSSSDHSETNTQEAGVDEADIVETDGQFVYTFSHGKLVIVDVSDPTDPDLMSFTAFEDRYHEMYLQGDRLTLISRGWNKVSPSIVTVLDITDRANPAIVERTEIDGRIVDSRAVGDRVYVAISGVELPIVESTVTVPAEEGDPYEYRTNETLDEYVARVRSTLLETALPTYETYDAAGELIASGLLTDPTQIHKPIDTVDNDLMSLVTFDVADGEAGPDSSTGIFTSSASEVYMSGSSFYVMRNSNEETAIFKFTIDDEGTATMAATGKVGGLLLNQFSVDEHEGRLRIATTETRMETVLDRWGREITRQRQRFNNLFVLEQEGTELEVVGEIRNLAPTETIKSVRFMDDRAYVTTFRVVDPLFSVDLSDPTAPTVTGALKIPGYSDYLHPVGEDYVIGIGRDADEITGRLGPLQISLFYVGDMTNPTLVDQVTMEGAEWHLSEAWSDHHAVAYFAEDQVLTIPVGWSESVPADWDGDGIFEGTSYENHSAIWAFEIDVDQQGGGAIEIAGSVEHTSDATSYRYHGNQARRSVRVGQSLITLSDDYLKISRLHNVSEQLSEIYLGTLPRDDQFTVEEDSPEVTLDVRANDRLGIGGEAPRIVSVTQPTAGVRYWDSPIYAMNSLTLAVPMVAELTPVSQVKDVGTVEISEDGESLVFTPAENFFGTATFTYAVFDEVRGEQQATVTLTVTNTPDDPDAVDDEFEIDVDSGPTKLDVLANDANPDWGGYFPFATPYSVIDTMVISDAIFSIPYHPPSVVGLTITDISSPDQGGSIAIDPGGLGLTYTPAAGFEGIETFTYTITNHVGDTDVATVTIRVGETASLEIVDTPLPNEVEPVKPSKIESTESLPYLSRELFRPQGRQRSDTPVTQQVAHKERERVPIDRIAGRATYRAAHLDLSVPRDRAFAKLTASDLVFSSEFDSDALARELAALVG</sequence>
<evidence type="ECO:0000313" key="1">
    <source>
        <dbReference type="EMBL" id="QEG37917.1"/>
    </source>
</evidence>